<dbReference type="Gene3D" id="2.10.70.100">
    <property type="match status" value="1"/>
</dbReference>
<dbReference type="Pfam" id="PF00989">
    <property type="entry name" value="PAS"/>
    <property type="match status" value="1"/>
</dbReference>
<evidence type="ECO:0000256" key="4">
    <source>
        <dbReference type="ARBA" id="ARBA00022679"/>
    </source>
</evidence>
<dbReference type="AlphaFoldDB" id="A0A1G9D8E0"/>
<dbReference type="InterPro" id="IPR000700">
    <property type="entry name" value="PAS-assoc_C"/>
</dbReference>
<evidence type="ECO:0000313" key="9">
    <source>
        <dbReference type="EMBL" id="SDK59984.1"/>
    </source>
</evidence>
<dbReference type="PROSITE" id="PS50112">
    <property type="entry name" value="PAS"/>
    <property type="match status" value="1"/>
</dbReference>
<dbReference type="InterPro" id="IPR000014">
    <property type="entry name" value="PAS"/>
</dbReference>
<dbReference type="SUPFAM" id="SSF55785">
    <property type="entry name" value="PYP-like sensor domain (PAS domain)"/>
    <property type="match status" value="3"/>
</dbReference>
<accession>A0A1G9D8E0</accession>
<dbReference type="GO" id="GO:0006355">
    <property type="term" value="P:regulation of DNA-templated transcription"/>
    <property type="evidence" value="ECO:0007669"/>
    <property type="project" value="InterPro"/>
</dbReference>
<keyword evidence="10" id="KW-1185">Reference proteome</keyword>
<dbReference type="OrthoDB" id="8573350at2"/>
<dbReference type="NCBIfam" id="TIGR00229">
    <property type="entry name" value="sensory_box"/>
    <property type="match status" value="1"/>
</dbReference>
<dbReference type="Pfam" id="PF13188">
    <property type="entry name" value="PAS_8"/>
    <property type="match status" value="1"/>
</dbReference>
<dbReference type="PANTHER" id="PTHR43304">
    <property type="entry name" value="PHYTOCHROME-LIKE PROTEIN CPH1"/>
    <property type="match status" value="1"/>
</dbReference>
<dbReference type="EC" id="2.7.13.3" evidence="2"/>
<dbReference type="PANTHER" id="PTHR43304:SF1">
    <property type="entry name" value="PAC DOMAIN-CONTAINING PROTEIN"/>
    <property type="match status" value="1"/>
</dbReference>
<dbReference type="InterPro" id="IPR001610">
    <property type="entry name" value="PAC"/>
</dbReference>
<feature type="domain" description="PAC" evidence="7">
    <location>
        <begin position="294"/>
        <end position="347"/>
    </location>
</feature>
<dbReference type="PROSITE" id="PS50113">
    <property type="entry name" value="PAC"/>
    <property type="match status" value="2"/>
</dbReference>
<dbReference type="Gene3D" id="3.30.450.20">
    <property type="entry name" value="PAS domain"/>
    <property type="match status" value="3"/>
</dbReference>
<evidence type="ECO:0000256" key="2">
    <source>
        <dbReference type="ARBA" id="ARBA00012438"/>
    </source>
</evidence>
<dbReference type="InterPro" id="IPR035965">
    <property type="entry name" value="PAS-like_dom_sf"/>
</dbReference>
<sequence>MKKNGFPDRLKALMEQKKLTLAQVAQAINTSPPSVHRWTKGGEIEYDNLLALATFLEVNWIWLRYGDEAIRTASTAVPESETESDLRREYLDRIMLNEARMKTALEMAQIINWEWNALTGTFTFSDNAESVFGRRPDTIRERFAPFASLPLEELIELFTSQNGYLWDFKTEAPDSGEQWFASRAKLVLDPQNIPLRVIGVTADITERKKAEFALERSEYMMRKIIETIPVGLWGADENGVINLANPEVIRIWGGAKYVGLENYGLYKGTWEKSGQALTKDDWTLARAVKTGEISEAEVVNIEAFDGVPRSIIMYATPLINPEGKIIGAIEVNQDITDLKQTERRLRRSHEQLQRLYQQNSFGVVAFNEAGIQRVNDRFASLSGIKHPQIKDLPLTTIFDHETASKILEINELGDARRIEGRLLINGSDETQHRKVDIQVIGSTASDIDVSMLLVFT</sequence>
<evidence type="ECO:0000256" key="3">
    <source>
        <dbReference type="ARBA" id="ARBA00022553"/>
    </source>
</evidence>
<reference evidence="10" key="1">
    <citation type="submission" date="2016-10" db="EMBL/GenBank/DDBJ databases">
        <authorList>
            <person name="Varghese N."/>
            <person name="Submissions S."/>
        </authorList>
    </citation>
    <scope>NUCLEOTIDE SEQUENCE [LARGE SCALE GENOMIC DNA]</scope>
    <source>
        <strain evidence="10">CBMB127</strain>
    </source>
</reference>
<evidence type="ECO:0000259" key="7">
    <source>
        <dbReference type="PROSITE" id="PS50113"/>
    </source>
</evidence>
<dbReference type="InterPro" id="IPR013767">
    <property type="entry name" value="PAS_fold"/>
</dbReference>
<evidence type="ECO:0000259" key="6">
    <source>
        <dbReference type="PROSITE" id="PS50112"/>
    </source>
</evidence>
<gene>
    <name evidence="9" type="ORF">SAMN05192566_1832</name>
</gene>
<dbReference type="SUPFAM" id="SSF47413">
    <property type="entry name" value="lambda repressor-like DNA-binding domains"/>
    <property type="match status" value="1"/>
</dbReference>
<feature type="domain" description="HTH cro/C1-type" evidence="8">
    <location>
        <begin position="10"/>
        <end position="63"/>
    </location>
</feature>
<dbReference type="InterPro" id="IPR052162">
    <property type="entry name" value="Sensor_kinase/Photoreceptor"/>
</dbReference>
<feature type="domain" description="PAC" evidence="7">
    <location>
        <begin position="164"/>
        <end position="216"/>
    </location>
</feature>
<evidence type="ECO:0000256" key="5">
    <source>
        <dbReference type="ARBA" id="ARBA00022777"/>
    </source>
</evidence>
<evidence type="ECO:0000313" key="10">
    <source>
        <dbReference type="Proteomes" id="UP000198629"/>
    </source>
</evidence>
<dbReference type="GO" id="GO:0004673">
    <property type="term" value="F:protein histidine kinase activity"/>
    <property type="evidence" value="ECO:0007669"/>
    <property type="project" value="UniProtKB-EC"/>
</dbReference>
<dbReference type="InterPro" id="IPR010982">
    <property type="entry name" value="Lambda_DNA-bd_dom_sf"/>
</dbReference>
<dbReference type="SMART" id="SM00530">
    <property type="entry name" value="HTH_XRE"/>
    <property type="match status" value="1"/>
</dbReference>
<dbReference type="PROSITE" id="PS50943">
    <property type="entry name" value="HTH_CROC1"/>
    <property type="match status" value="1"/>
</dbReference>
<protein>
    <recommendedName>
        <fullName evidence="2">histidine kinase</fullName>
        <ecNumber evidence="2">2.7.13.3</ecNumber>
    </recommendedName>
</protein>
<feature type="domain" description="PAS" evidence="6">
    <location>
        <begin position="217"/>
        <end position="253"/>
    </location>
</feature>
<keyword evidence="5" id="KW-0418">Kinase</keyword>
<dbReference type="CDD" id="cd00093">
    <property type="entry name" value="HTH_XRE"/>
    <property type="match status" value="1"/>
</dbReference>
<dbReference type="RefSeq" id="WP_091471818.1">
    <property type="nucleotide sequence ID" value="NZ_FNFX01000003.1"/>
</dbReference>
<keyword evidence="4" id="KW-0808">Transferase</keyword>
<evidence type="ECO:0000256" key="1">
    <source>
        <dbReference type="ARBA" id="ARBA00000085"/>
    </source>
</evidence>
<organism evidence="9 10">
    <name type="scientific">Methylophilus rhizosphaerae</name>
    <dbReference type="NCBI Taxonomy" id="492660"/>
    <lineage>
        <taxon>Bacteria</taxon>
        <taxon>Pseudomonadati</taxon>
        <taxon>Pseudomonadota</taxon>
        <taxon>Betaproteobacteria</taxon>
        <taxon>Nitrosomonadales</taxon>
        <taxon>Methylophilaceae</taxon>
        <taxon>Methylophilus</taxon>
    </lineage>
</organism>
<name>A0A1G9D8E0_9PROT</name>
<dbReference type="Proteomes" id="UP000198629">
    <property type="component" value="Unassembled WGS sequence"/>
</dbReference>
<dbReference type="GO" id="GO:0003677">
    <property type="term" value="F:DNA binding"/>
    <property type="evidence" value="ECO:0007669"/>
    <property type="project" value="InterPro"/>
</dbReference>
<dbReference type="Pfam" id="PF01381">
    <property type="entry name" value="HTH_3"/>
    <property type="match status" value="1"/>
</dbReference>
<keyword evidence="3" id="KW-0597">Phosphoprotein</keyword>
<dbReference type="EMBL" id="FNFX01000003">
    <property type="protein sequence ID" value="SDK59984.1"/>
    <property type="molecule type" value="Genomic_DNA"/>
</dbReference>
<proteinExistence type="predicted"/>
<dbReference type="STRING" id="492660.SAMN05192566_1832"/>
<dbReference type="InterPro" id="IPR001387">
    <property type="entry name" value="Cro/C1-type_HTH"/>
</dbReference>
<comment type="catalytic activity">
    <reaction evidence="1">
        <text>ATP + protein L-histidine = ADP + protein N-phospho-L-histidine.</text>
        <dbReference type="EC" id="2.7.13.3"/>
    </reaction>
</comment>
<dbReference type="SMART" id="SM00086">
    <property type="entry name" value="PAC"/>
    <property type="match status" value="2"/>
</dbReference>
<dbReference type="Gene3D" id="1.10.260.40">
    <property type="entry name" value="lambda repressor-like DNA-binding domains"/>
    <property type="match status" value="1"/>
</dbReference>
<evidence type="ECO:0000259" key="8">
    <source>
        <dbReference type="PROSITE" id="PS50943"/>
    </source>
</evidence>